<dbReference type="InterPro" id="IPR000998">
    <property type="entry name" value="MAM_dom"/>
</dbReference>
<evidence type="ECO:0000259" key="3">
    <source>
        <dbReference type="PROSITE" id="PS50060"/>
    </source>
</evidence>
<dbReference type="KEGG" id="dpx:DAPPUDRAFT_302114"/>
<dbReference type="EMBL" id="GL732538">
    <property type="protein sequence ID" value="EFX83172.1"/>
    <property type="molecule type" value="Genomic_DNA"/>
</dbReference>
<dbReference type="InterPro" id="IPR013320">
    <property type="entry name" value="ConA-like_dom_sf"/>
</dbReference>
<evidence type="ECO:0000256" key="1">
    <source>
        <dbReference type="SAM" id="MobiDB-lite"/>
    </source>
</evidence>
<dbReference type="InterPro" id="IPR051560">
    <property type="entry name" value="MAM_domain-containing"/>
</dbReference>
<feature type="region of interest" description="Disordered" evidence="1">
    <location>
        <begin position="789"/>
        <end position="811"/>
    </location>
</feature>
<feature type="region of interest" description="Disordered" evidence="1">
    <location>
        <begin position="985"/>
        <end position="1033"/>
    </location>
</feature>
<proteinExistence type="predicted"/>
<accession>E9GBE5</accession>
<dbReference type="PhylomeDB" id="E9GBE5"/>
<dbReference type="HOGENOM" id="CLU_273552_0_0_1"/>
<feature type="compositionally biased region" description="Polar residues" evidence="1">
    <location>
        <begin position="1013"/>
        <end position="1026"/>
    </location>
</feature>
<dbReference type="AlphaFoldDB" id="E9GBE5"/>
<dbReference type="GO" id="GO:0016020">
    <property type="term" value="C:membrane"/>
    <property type="evidence" value="ECO:0007669"/>
    <property type="project" value="InterPro"/>
</dbReference>
<feature type="domain" description="MAM" evidence="3">
    <location>
        <begin position="483"/>
        <end position="669"/>
    </location>
</feature>
<keyword evidence="5" id="KW-1185">Reference proteome</keyword>
<feature type="domain" description="MAM" evidence="3">
    <location>
        <begin position="295"/>
        <end position="473"/>
    </location>
</feature>
<evidence type="ECO:0000256" key="2">
    <source>
        <dbReference type="SAM" id="SignalP"/>
    </source>
</evidence>
<dbReference type="PROSITE" id="PS50060">
    <property type="entry name" value="MAM_2"/>
    <property type="match status" value="4"/>
</dbReference>
<feature type="region of interest" description="Disordered" evidence="1">
    <location>
        <begin position="703"/>
        <end position="752"/>
    </location>
</feature>
<dbReference type="PANTHER" id="PTHR23282">
    <property type="entry name" value="APICAL ENDOSOMAL GLYCOPROTEIN PRECURSOR"/>
    <property type="match status" value="1"/>
</dbReference>
<dbReference type="CDD" id="cd06263">
    <property type="entry name" value="MAM"/>
    <property type="match status" value="2"/>
</dbReference>
<feature type="chain" id="PRO_5003241054" description="MAM domain-containing protein" evidence="2">
    <location>
        <begin position="25"/>
        <end position="1176"/>
    </location>
</feature>
<dbReference type="OMA" id="NCETIGM"/>
<dbReference type="SMART" id="SM00137">
    <property type="entry name" value="MAM"/>
    <property type="match status" value="3"/>
</dbReference>
<dbReference type="STRING" id="6669.E9GBE5"/>
<feature type="domain" description="MAM" evidence="3">
    <location>
        <begin position="40"/>
        <end position="295"/>
    </location>
</feature>
<feature type="domain" description="MAM" evidence="3">
    <location>
        <begin position="1030"/>
        <end position="1174"/>
    </location>
</feature>
<feature type="signal peptide" evidence="2">
    <location>
        <begin position="1"/>
        <end position="24"/>
    </location>
</feature>
<organism evidence="4 5">
    <name type="scientific">Daphnia pulex</name>
    <name type="common">Water flea</name>
    <dbReference type="NCBI Taxonomy" id="6669"/>
    <lineage>
        <taxon>Eukaryota</taxon>
        <taxon>Metazoa</taxon>
        <taxon>Ecdysozoa</taxon>
        <taxon>Arthropoda</taxon>
        <taxon>Crustacea</taxon>
        <taxon>Branchiopoda</taxon>
        <taxon>Diplostraca</taxon>
        <taxon>Cladocera</taxon>
        <taxon>Anomopoda</taxon>
        <taxon>Daphniidae</taxon>
        <taxon>Daphnia</taxon>
    </lineage>
</organism>
<sequence length="1176" mass="127171">MANLLMFLTAAFLISSGSVHSAAAKNRRGRQWTGELAEPIDCSFPLNVGRNSTTSHNSPIERVSFCNFTTNGPFVDGTLPWRKGLASLGNWLGGPVTDASNSSDGGYAFFETSFLPGQHQQQQQLPGVQPKAWLKSPVYQATTPHGHCLRFSYNIQGVSASKLRLLRVQMVPTLEGQSAAPSVSSAAVPLIVNSILMPSLSSNSQQKRQAGLSFPAPWTPFQTILVNKTGWQEVVDEVWLSSDSTRGQWLDGHVTYSSPYPHAFIFEAVPNLAYAQYRGHVAIDDVQFSNGPCVAECEFNADFCQWSNDPDGDFDWSLSRGSLWTSTGPLRDQLSSQHNFNFGGYAFIDSRHPHFAGSRASLTSDILPATVTNTQSDNAVCFVFWVHMFGAGIGSLRVFQKSAENSSEASGLAEHEIWQLTTQSGPRDSWYRAQVTLASSSPFKIRLEATVGESGYGDIAVDSFRIENGSCPGLPEWAVNRGFDCTFQNGLCGWVLTNSRPGITSMWTRNAADIFSGRPDGHSQQNVQSHSPNSYMLFDTYLNGHKPGSRGFVSSQLQRSADPHCLSFWFYMASASLAHPRLGALEVVLFEPNSSRSSNETINAAKHTSVVSRTLWRLENHQEEKWLSAQVSFVPASGGYISFVGIRGEGLRGIVAIDDVTLYKGYCQVTPADAAVSPLDCSFDQNLCNWSVDSQSVVPPVSSEALVSTEKEDQVSDTTEMPPTTTSRLDSEVKTTPDGDGDEPIVFPDDGVSATTDYPVVSSTATGDVALTSTGIVELIELIPPQTTISPATDATTQTASSTTTEMPTTASPAATTEMFTEGSSLVSTTPSPTTTTTAAPTTTTVGAAIQSRSSPTTPAASQSIVIKSVSENANKDSTVRGVSGLYDEITSFGANTIEVISTSRDGATKSIIISQPVRNRFRRSGKWIGYNRPRDSRIVNLRSSTAEEGIWRRPKPVPHWLRSRHPSTFEDGHAGDPYSVHQAFSSQRTSSPPKLFGVSNIPRAPVSEPIPSHSSAGSSTNGTDSSVKDDPRWVMSDVSSSLYGVRDHTLQLAEGGYAYMEGKGKSSVSRLFSPPFPGNATHCLSFFFTMAYNSPNSTLTVYRLSSGRLDELWRVTSAAIDRSGNRNKSPWIPARVPIPSSGELDQTLVIEASTDSGGIGLDDVRFKQVSCSVRP</sequence>
<dbReference type="Gene3D" id="2.60.120.200">
    <property type="match status" value="4"/>
</dbReference>
<dbReference type="PANTHER" id="PTHR23282:SF146">
    <property type="entry name" value="RT07201P-RELATED"/>
    <property type="match status" value="1"/>
</dbReference>
<name>E9GBE5_DAPPU</name>
<evidence type="ECO:0000313" key="5">
    <source>
        <dbReference type="Proteomes" id="UP000000305"/>
    </source>
</evidence>
<feature type="compositionally biased region" description="Polar residues" evidence="1">
    <location>
        <begin position="716"/>
        <end position="728"/>
    </location>
</feature>
<dbReference type="OrthoDB" id="409956at2759"/>
<protein>
    <recommendedName>
        <fullName evidence="3">MAM domain-containing protein</fullName>
    </recommendedName>
</protein>
<dbReference type="Proteomes" id="UP000000305">
    <property type="component" value="Unassembled WGS sequence"/>
</dbReference>
<dbReference type="SUPFAM" id="SSF49899">
    <property type="entry name" value="Concanavalin A-like lectins/glucanases"/>
    <property type="match status" value="5"/>
</dbReference>
<gene>
    <name evidence="4" type="ORF">DAPPUDRAFT_302114</name>
</gene>
<dbReference type="Pfam" id="PF00629">
    <property type="entry name" value="MAM"/>
    <property type="match status" value="3"/>
</dbReference>
<dbReference type="eggNOG" id="KOG1095">
    <property type="taxonomic scope" value="Eukaryota"/>
</dbReference>
<evidence type="ECO:0000313" key="4">
    <source>
        <dbReference type="EMBL" id="EFX83172.1"/>
    </source>
</evidence>
<feature type="compositionally biased region" description="Low complexity" evidence="1">
    <location>
        <begin position="790"/>
        <end position="811"/>
    </location>
</feature>
<keyword evidence="2" id="KW-0732">Signal</keyword>
<reference evidence="4 5" key="1">
    <citation type="journal article" date="2011" name="Science">
        <title>The ecoresponsive genome of Daphnia pulex.</title>
        <authorList>
            <person name="Colbourne J.K."/>
            <person name="Pfrender M.E."/>
            <person name="Gilbert D."/>
            <person name="Thomas W.K."/>
            <person name="Tucker A."/>
            <person name="Oakley T.H."/>
            <person name="Tokishita S."/>
            <person name="Aerts A."/>
            <person name="Arnold G.J."/>
            <person name="Basu M.K."/>
            <person name="Bauer D.J."/>
            <person name="Caceres C.E."/>
            <person name="Carmel L."/>
            <person name="Casola C."/>
            <person name="Choi J.H."/>
            <person name="Detter J.C."/>
            <person name="Dong Q."/>
            <person name="Dusheyko S."/>
            <person name="Eads B.D."/>
            <person name="Frohlich T."/>
            <person name="Geiler-Samerotte K.A."/>
            <person name="Gerlach D."/>
            <person name="Hatcher P."/>
            <person name="Jogdeo S."/>
            <person name="Krijgsveld J."/>
            <person name="Kriventseva E.V."/>
            <person name="Kultz D."/>
            <person name="Laforsch C."/>
            <person name="Lindquist E."/>
            <person name="Lopez J."/>
            <person name="Manak J.R."/>
            <person name="Muller J."/>
            <person name="Pangilinan J."/>
            <person name="Patwardhan R.P."/>
            <person name="Pitluck S."/>
            <person name="Pritham E.J."/>
            <person name="Rechtsteiner A."/>
            <person name="Rho M."/>
            <person name="Rogozin I.B."/>
            <person name="Sakarya O."/>
            <person name="Salamov A."/>
            <person name="Schaack S."/>
            <person name="Shapiro H."/>
            <person name="Shiga Y."/>
            <person name="Skalitzky C."/>
            <person name="Smith Z."/>
            <person name="Souvorov A."/>
            <person name="Sung W."/>
            <person name="Tang Z."/>
            <person name="Tsuchiya D."/>
            <person name="Tu H."/>
            <person name="Vos H."/>
            <person name="Wang M."/>
            <person name="Wolf Y.I."/>
            <person name="Yamagata H."/>
            <person name="Yamada T."/>
            <person name="Ye Y."/>
            <person name="Shaw J.R."/>
            <person name="Andrews J."/>
            <person name="Crease T.J."/>
            <person name="Tang H."/>
            <person name="Lucas S.M."/>
            <person name="Robertson H.M."/>
            <person name="Bork P."/>
            <person name="Koonin E.V."/>
            <person name="Zdobnov E.M."/>
            <person name="Grigoriev I.V."/>
            <person name="Lynch M."/>
            <person name="Boore J.L."/>
        </authorList>
    </citation>
    <scope>NUCLEOTIDE SEQUENCE [LARGE SCALE GENOMIC DNA]</scope>
</reference>
<dbReference type="InParanoid" id="E9GBE5"/>